<evidence type="ECO:0000256" key="1">
    <source>
        <dbReference type="ARBA" id="ARBA00004370"/>
    </source>
</evidence>
<dbReference type="Pfam" id="PF06580">
    <property type="entry name" value="His_kinase"/>
    <property type="match status" value="1"/>
</dbReference>
<organism evidence="8 9">
    <name type="scientific">Blautia producta</name>
    <dbReference type="NCBI Taxonomy" id="33035"/>
    <lineage>
        <taxon>Bacteria</taxon>
        <taxon>Bacillati</taxon>
        <taxon>Bacillota</taxon>
        <taxon>Clostridia</taxon>
        <taxon>Lachnospirales</taxon>
        <taxon>Lachnospiraceae</taxon>
        <taxon>Blautia</taxon>
    </lineage>
</organism>
<sequence length="579" mass="67935">MRRRKKLHNRIETLSLKKKMRMVYITILVVNMLFFMIACGFFYRVEVVNYAVKSEEQLLSSMEGMLLTKTENVNNMSKLMLADQSIRNYLSADPSDTRYLDWLVLNNLYNYIHLLDDFSSIHIIRPDGQHVSCNRDRTRVLESVLTEKSWQSFMSDQNGSAVIRVNGNGGFELYSDKPMVSYMRAVYDMETQKLIGYMVLNLKIDMIRDTYLDLMGNDSFAIAIADSGNRIFWQESSENGTEFHQDGDFKPAEKTEISGRYVLSAKKLHNWNFWVYMKKPVIFYKEQFMAMGIIILFFMIFHLITWFVVARFISNKITTPIEKLVSSMKKVKTGYLHRVSMKTSHDEIGVLKDSYNNMLVETNTLIERLVDEEKKKQQLELNVIQEQIKPHFLYNTLYTIEYMALKNGDREVYESLQILSDFYRNFLSKGRKEILLKEEFQIAKDYLKLQALRFGDIFEEEYHLESCVENCLVPRLILQPLVENSLYHGIRPKGEKGKISISARVKEKIIEVSIYDSGVGMDQEQMESIMKKDNSRSFGFKSTIERIMYYYGTGDVYELRSEEGEFTEVILKLPLRERV</sequence>
<dbReference type="PANTHER" id="PTHR34220">
    <property type="entry name" value="SENSOR HISTIDINE KINASE YPDA"/>
    <property type="match status" value="1"/>
</dbReference>
<dbReference type="Proteomes" id="UP000289794">
    <property type="component" value="Chromosome"/>
</dbReference>
<keyword evidence="6" id="KW-1133">Transmembrane helix</keyword>
<gene>
    <name evidence="8" type="primary">ypdA_20</name>
    <name evidence="8" type="ORF">PMF13cell1_05138</name>
</gene>
<dbReference type="PROSITE" id="PS50885">
    <property type="entry name" value="HAMP"/>
    <property type="match status" value="1"/>
</dbReference>
<evidence type="ECO:0000313" key="9">
    <source>
        <dbReference type="Proteomes" id="UP000289794"/>
    </source>
</evidence>
<evidence type="ECO:0000256" key="3">
    <source>
        <dbReference type="ARBA" id="ARBA00022679"/>
    </source>
</evidence>
<feature type="coiled-coil region" evidence="5">
    <location>
        <begin position="362"/>
        <end position="389"/>
    </location>
</feature>
<dbReference type="InterPro" id="IPR010559">
    <property type="entry name" value="Sig_transdc_His_kin_internal"/>
</dbReference>
<feature type="transmembrane region" description="Helical" evidence="6">
    <location>
        <begin position="288"/>
        <end position="309"/>
    </location>
</feature>
<dbReference type="EMBL" id="CP035945">
    <property type="protein sequence ID" value="QBE99561.1"/>
    <property type="molecule type" value="Genomic_DNA"/>
</dbReference>
<evidence type="ECO:0000259" key="7">
    <source>
        <dbReference type="PROSITE" id="PS50885"/>
    </source>
</evidence>
<dbReference type="Gene3D" id="3.30.565.10">
    <property type="entry name" value="Histidine kinase-like ATPase, C-terminal domain"/>
    <property type="match status" value="1"/>
</dbReference>
<evidence type="ECO:0000313" key="8">
    <source>
        <dbReference type="EMBL" id="QBE99561.1"/>
    </source>
</evidence>
<dbReference type="PANTHER" id="PTHR34220:SF7">
    <property type="entry name" value="SENSOR HISTIDINE KINASE YPDA"/>
    <property type="match status" value="1"/>
</dbReference>
<protein>
    <submittedName>
        <fullName evidence="8">Sensor histidine kinase YpdA</fullName>
        <ecNumber evidence="8">2.7.13.3</ecNumber>
    </submittedName>
</protein>
<keyword evidence="2" id="KW-0597">Phosphoprotein</keyword>
<dbReference type="InterPro" id="IPR003594">
    <property type="entry name" value="HATPase_dom"/>
</dbReference>
<dbReference type="Gene3D" id="6.10.340.10">
    <property type="match status" value="1"/>
</dbReference>
<name>A0A4P6M2Y1_9FIRM</name>
<dbReference type="Pfam" id="PF02518">
    <property type="entry name" value="HATPase_c"/>
    <property type="match status" value="1"/>
</dbReference>
<keyword evidence="4 8" id="KW-0418">Kinase</keyword>
<dbReference type="InterPro" id="IPR003660">
    <property type="entry name" value="HAMP_dom"/>
</dbReference>
<proteinExistence type="predicted"/>
<feature type="domain" description="HAMP" evidence="7">
    <location>
        <begin position="315"/>
        <end position="367"/>
    </location>
</feature>
<dbReference type="AlphaFoldDB" id="A0A4P6M2Y1"/>
<dbReference type="InterPro" id="IPR050640">
    <property type="entry name" value="Bact_2-comp_sensor_kinase"/>
</dbReference>
<dbReference type="InterPro" id="IPR036890">
    <property type="entry name" value="HATPase_C_sf"/>
</dbReference>
<evidence type="ECO:0000256" key="4">
    <source>
        <dbReference type="ARBA" id="ARBA00022777"/>
    </source>
</evidence>
<dbReference type="GO" id="GO:0000155">
    <property type="term" value="F:phosphorelay sensor kinase activity"/>
    <property type="evidence" value="ECO:0007669"/>
    <property type="project" value="InterPro"/>
</dbReference>
<evidence type="ECO:0000256" key="6">
    <source>
        <dbReference type="SAM" id="Phobius"/>
    </source>
</evidence>
<dbReference type="CDD" id="cd06225">
    <property type="entry name" value="HAMP"/>
    <property type="match status" value="1"/>
</dbReference>
<dbReference type="EC" id="2.7.13.3" evidence="8"/>
<dbReference type="SUPFAM" id="SSF55874">
    <property type="entry name" value="ATPase domain of HSP90 chaperone/DNA topoisomerase II/histidine kinase"/>
    <property type="match status" value="1"/>
</dbReference>
<dbReference type="KEGG" id="bpro:PMF13cell1_05138"/>
<keyword evidence="5" id="KW-0175">Coiled coil</keyword>
<evidence type="ECO:0000256" key="2">
    <source>
        <dbReference type="ARBA" id="ARBA00022553"/>
    </source>
</evidence>
<accession>A0A4P6M2Y1</accession>
<dbReference type="GO" id="GO:0016020">
    <property type="term" value="C:membrane"/>
    <property type="evidence" value="ECO:0007669"/>
    <property type="project" value="UniProtKB-SubCell"/>
</dbReference>
<dbReference type="SMART" id="SM00387">
    <property type="entry name" value="HATPase_c"/>
    <property type="match status" value="1"/>
</dbReference>
<evidence type="ECO:0000256" key="5">
    <source>
        <dbReference type="SAM" id="Coils"/>
    </source>
</evidence>
<keyword evidence="6" id="KW-0472">Membrane</keyword>
<comment type="subcellular location">
    <subcellularLocation>
        <location evidence="1">Membrane</location>
    </subcellularLocation>
</comment>
<keyword evidence="6" id="KW-0812">Transmembrane</keyword>
<dbReference type="RefSeq" id="WP_130182578.1">
    <property type="nucleotide sequence ID" value="NZ_CP035945.1"/>
</dbReference>
<keyword evidence="3 8" id="KW-0808">Transferase</keyword>
<dbReference type="SUPFAM" id="SSF158472">
    <property type="entry name" value="HAMP domain-like"/>
    <property type="match status" value="1"/>
</dbReference>
<reference evidence="8 9" key="1">
    <citation type="submission" date="2019-01" db="EMBL/GenBank/DDBJ databases">
        <title>PMF-metabolizing Aryl O-demethylase.</title>
        <authorList>
            <person name="Kim M."/>
        </authorList>
    </citation>
    <scope>NUCLEOTIDE SEQUENCE [LARGE SCALE GENOMIC DNA]</scope>
    <source>
        <strain evidence="8 9">PMF1</strain>
    </source>
</reference>
<feature type="transmembrane region" description="Helical" evidence="6">
    <location>
        <begin position="21"/>
        <end position="43"/>
    </location>
</feature>